<organism evidence="3 4">
    <name type="scientific">Candidatus Abawacabacteria bacterium RBG_16_42_10</name>
    <dbReference type="NCBI Taxonomy" id="1817814"/>
    <lineage>
        <taxon>Bacteria</taxon>
        <taxon>Candidatus Abawacaibacteriota</taxon>
    </lineage>
</organism>
<reference evidence="3 4" key="1">
    <citation type="journal article" date="2016" name="Nat. Commun.">
        <title>Thousands of microbial genomes shed light on interconnected biogeochemical processes in an aquifer system.</title>
        <authorList>
            <person name="Anantharaman K."/>
            <person name="Brown C.T."/>
            <person name="Hug L.A."/>
            <person name="Sharon I."/>
            <person name="Castelle C.J."/>
            <person name="Probst A.J."/>
            <person name="Thomas B.C."/>
            <person name="Singh A."/>
            <person name="Wilkins M.J."/>
            <person name="Karaoz U."/>
            <person name="Brodie E.L."/>
            <person name="Williams K.H."/>
            <person name="Hubbard S.S."/>
            <person name="Banfield J.F."/>
        </authorList>
    </citation>
    <scope>NUCLEOTIDE SEQUENCE [LARGE SCALE GENOMIC DNA]</scope>
</reference>
<evidence type="ECO:0000256" key="1">
    <source>
        <dbReference type="SAM" id="Phobius"/>
    </source>
</evidence>
<evidence type="ECO:0000313" key="4">
    <source>
        <dbReference type="Proteomes" id="UP000177614"/>
    </source>
</evidence>
<sequence>MRYLITLVSVVSLVLVTPFAFAASTETATPKPTSETMMDDADMDAMMQMMNMDDKDFRNMMAKRAGMMMPGFPMHGFSDFSSPWGILFSTINMALIWILLVSIICALWAWIKKQK</sequence>
<gene>
    <name evidence="3" type="ORF">A2V81_03310</name>
</gene>
<keyword evidence="2" id="KW-0732">Signal</keyword>
<evidence type="ECO:0000313" key="3">
    <source>
        <dbReference type="EMBL" id="OGC81842.1"/>
    </source>
</evidence>
<dbReference type="EMBL" id="MEWR01000017">
    <property type="protein sequence ID" value="OGC81842.1"/>
    <property type="molecule type" value="Genomic_DNA"/>
</dbReference>
<keyword evidence="1" id="KW-1133">Transmembrane helix</keyword>
<protein>
    <submittedName>
        <fullName evidence="3">Uncharacterized protein</fullName>
    </submittedName>
</protein>
<feature type="signal peptide" evidence="2">
    <location>
        <begin position="1"/>
        <end position="22"/>
    </location>
</feature>
<dbReference type="AlphaFoldDB" id="A0A1F4XJF8"/>
<evidence type="ECO:0000256" key="2">
    <source>
        <dbReference type="SAM" id="SignalP"/>
    </source>
</evidence>
<dbReference type="STRING" id="1817814.A2V81_03310"/>
<feature type="chain" id="PRO_5009515375" evidence="2">
    <location>
        <begin position="23"/>
        <end position="115"/>
    </location>
</feature>
<name>A0A1F4XJF8_9BACT</name>
<keyword evidence="1" id="KW-0472">Membrane</keyword>
<feature type="transmembrane region" description="Helical" evidence="1">
    <location>
        <begin position="84"/>
        <end position="111"/>
    </location>
</feature>
<keyword evidence="1" id="KW-0812">Transmembrane</keyword>
<accession>A0A1F4XJF8</accession>
<proteinExistence type="predicted"/>
<dbReference type="Proteomes" id="UP000177614">
    <property type="component" value="Unassembled WGS sequence"/>
</dbReference>
<comment type="caution">
    <text evidence="3">The sequence shown here is derived from an EMBL/GenBank/DDBJ whole genome shotgun (WGS) entry which is preliminary data.</text>
</comment>